<dbReference type="InterPro" id="IPR058636">
    <property type="entry name" value="Beta-barrel_YknX"/>
</dbReference>
<keyword evidence="2" id="KW-0472">Membrane</keyword>
<gene>
    <name evidence="5" type="ORF">ENS15_07310</name>
</gene>
<dbReference type="GO" id="GO:0015562">
    <property type="term" value="F:efflux transmembrane transporter activity"/>
    <property type="evidence" value="ECO:0007669"/>
    <property type="project" value="TreeGrafter"/>
</dbReference>
<evidence type="ECO:0000259" key="4">
    <source>
        <dbReference type="Pfam" id="PF25990"/>
    </source>
</evidence>
<dbReference type="SUPFAM" id="SSF111369">
    <property type="entry name" value="HlyD-like secretion proteins"/>
    <property type="match status" value="1"/>
</dbReference>
<dbReference type="Gene3D" id="1.10.287.470">
    <property type="entry name" value="Helix hairpin bin"/>
    <property type="match status" value="1"/>
</dbReference>
<dbReference type="Gene3D" id="2.40.420.20">
    <property type="match status" value="1"/>
</dbReference>
<feature type="domain" description="YknX-like beta-barrel" evidence="4">
    <location>
        <begin position="218"/>
        <end position="305"/>
    </location>
</feature>
<dbReference type="InterPro" id="IPR006143">
    <property type="entry name" value="RND_pump_MFP"/>
</dbReference>
<dbReference type="Pfam" id="PF25917">
    <property type="entry name" value="BSH_RND"/>
    <property type="match status" value="1"/>
</dbReference>
<keyword evidence="2" id="KW-0812">Transmembrane</keyword>
<proteinExistence type="inferred from homology"/>
<organism evidence="5">
    <name type="scientific">candidate division WOR-3 bacterium</name>
    <dbReference type="NCBI Taxonomy" id="2052148"/>
    <lineage>
        <taxon>Bacteria</taxon>
        <taxon>Bacteria division WOR-3</taxon>
    </lineage>
</organism>
<dbReference type="Gene3D" id="2.40.50.100">
    <property type="match status" value="1"/>
</dbReference>
<accession>A0A7C3J6W9</accession>
<dbReference type="GO" id="GO:1990281">
    <property type="term" value="C:efflux pump complex"/>
    <property type="evidence" value="ECO:0007669"/>
    <property type="project" value="TreeGrafter"/>
</dbReference>
<dbReference type="PANTHER" id="PTHR30469:SF33">
    <property type="entry name" value="SLR1207 PROTEIN"/>
    <property type="match status" value="1"/>
</dbReference>
<sequence length="397" mass="44292">MPLSNKEDEVKIFKKKRTYIIIFVIIIFLFLIFGKKKSTVSVEVEQIKLDSIEETVNASGALEPFVDVEISSDIMGKCLKIYVKEGDFVKKGAPLLKIDDISQQARLKEAETALNYAQSNFDYVSYKFENQKKLFEQNLISKSEFTLSELEYKNSLNLLTSAKSSYDIAKDNLEKTVIRSPIDGIVTAIYVEEGENIITGTMNNAGTVLMTISNNQKLIVKANVDETSISKVKNGNIAKVVFDAFPEKTFTGKVYVKANRPKYSVSTSSLSSSSTTAVEYEVKIILDDSFENKSLVSGMSCDVDIVTLKKDSVLSIPIQSIVNRENREGVFKYSAGKIHFVPIKTGITGNLKMEIFSDSLKEGDSIVTGPFISFKNLRDGLKVKVSTEKKIPYGRKR</sequence>
<evidence type="ECO:0000259" key="3">
    <source>
        <dbReference type="Pfam" id="PF25917"/>
    </source>
</evidence>
<evidence type="ECO:0000313" key="5">
    <source>
        <dbReference type="EMBL" id="HFK24435.1"/>
    </source>
</evidence>
<dbReference type="AlphaFoldDB" id="A0A7C3J6W9"/>
<reference evidence="5" key="1">
    <citation type="journal article" date="2020" name="mSystems">
        <title>Genome- and Community-Level Interaction Insights into Carbon Utilization and Element Cycling Functions of Hydrothermarchaeota in Hydrothermal Sediment.</title>
        <authorList>
            <person name="Zhou Z."/>
            <person name="Liu Y."/>
            <person name="Xu W."/>
            <person name="Pan J."/>
            <person name="Luo Z.H."/>
            <person name="Li M."/>
        </authorList>
    </citation>
    <scope>NUCLEOTIDE SEQUENCE [LARGE SCALE GENOMIC DNA]</scope>
    <source>
        <strain evidence="5">SpSt-464</strain>
    </source>
</reference>
<feature type="transmembrane region" description="Helical" evidence="2">
    <location>
        <begin position="18"/>
        <end position="34"/>
    </location>
</feature>
<dbReference type="InterPro" id="IPR058625">
    <property type="entry name" value="MdtA-like_BSH"/>
</dbReference>
<keyword evidence="2" id="KW-1133">Transmembrane helix</keyword>
<evidence type="ECO:0000256" key="1">
    <source>
        <dbReference type="ARBA" id="ARBA00009477"/>
    </source>
</evidence>
<dbReference type="EMBL" id="DSTT01000006">
    <property type="protein sequence ID" value="HFK24435.1"/>
    <property type="molecule type" value="Genomic_DNA"/>
</dbReference>
<protein>
    <submittedName>
        <fullName evidence="5">Efflux RND transporter periplasmic adaptor subunit</fullName>
    </submittedName>
</protein>
<evidence type="ECO:0000256" key="2">
    <source>
        <dbReference type="SAM" id="Phobius"/>
    </source>
</evidence>
<dbReference type="Pfam" id="PF25990">
    <property type="entry name" value="Beta-barrel_YknX"/>
    <property type="match status" value="1"/>
</dbReference>
<dbReference type="NCBIfam" id="TIGR01730">
    <property type="entry name" value="RND_mfp"/>
    <property type="match status" value="1"/>
</dbReference>
<comment type="caution">
    <text evidence="5">The sequence shown here is derived from an EMBL/GenBank/DDBJ whole genome shotgun (WGS) entry which is preliminary data.</text>
</comment>
<dbReference type="Gene3D" id="2.40.30.170">
    <property type="match status" value="1"/>
</dbReference>
<dbReference type="PANTHER" id="PTHR30469">
    <property type="entry name" value="MULTIDRUG RESISTANCE PROTEIN MDTA"/>
    <property type="match status" value="1"/>
</dbReference>
<name>A0A7C3J6W9_UNCW3</name>
<comment type="similarity">
    <text evidence="1">Belongs to the membrane fusion protein (MFP) (TC 8.A.1) family.</text>
</comment>
<feature type="domain" description="Multidrug resistance protein MdtA-like barrel-sandwich hybrid" evidence="3">
    <location>
        <begin position="68"/>
        <end position="205"/>
    </location>
</feature>